<dbReference type="AlphaFoldDB" id="A0A7S0QB37"/>
<organism evidence="1">
    <name type="scientific">Coccolithus braarudii</name>
    <dbReference type="NCBI Taxonomy" id="221442"/>
    <lineage>
        <taxon>Eukaryota</taxon>
        <taxon>Haptista</taxon>
        <taxon>Haptophyta</taxon>
        <taxon>Prymnesiophyceae</taxon>
        <taxon>Coccolithales</taxon>
        <taxon>Coccolithaceae</taxon>
        <taxon>Coccolithus</taxon>
    </lineage>
</organism>
<reference evidence="1" key="1">
    <citation type="submission" date="2021-01" db="EMBL/GenBank/DDBJ databases">
        <authorList>
            <person name="Corre E."/>
            <person name="Pelletier E."/>
            <person name="Niang G."/>
            <person name="Scheremetjew M."/>
            <person name="Finn R."/>
            <person name="Kale V."/>
            <person name="Holt S."/>
            <person name="Cochrane G."/>
            <person name="Meng A."/>
            <person name="Brown T."/>
            <person name="Cohen L."/>
        </authorList>
    </citation>
    <scope>NUCLEOTIDE SEQUENCE</scope>
    <source>
        <strain evidence="1">PLY182g</strain>
    </source>
</reference>
<sequence length="101" mass="11218">MSRLLVNFSEGVVALCTGAGCSGVGTYLVARDVWERARSNGDHVDVHIMALHVLHTPRSDALNPQQPMPVPSLFELEMRKLLMTGWNTAVWDVYSAIRQLL</sequence>
<accession>A0A7S0QB37</accession>
<name>A0A7S0QB37_9EUKA</name>
<dbReference type="PROSITE" id="PS51257">
    <property type="entry name" value="PROKAR_LIPOPROTEIN"/>
    <property type="match status" value="1"/>
</dbReference>
<proteinExistence type="predicted"/>
<evidence type="ECO:0000313" key="1">
    <source>
        <dbReference type="EMBL" id="CAD8621230.1"/>
    </source>
</evidence>
<dbReference type="EMBL" id="HBEY01051200">
    <property type="protein sequence ID" value="CAD8621230.1"/>
    <property type="molecule type" value="Transcribed_RNA"/>
</dbReference>
<protein>
    <submittedName>
        <fullName evidence="1">Uncharacterized protein</fullName>
    </submittedName>
</protein>
<gene>
    <name evidence="1" type="ORF">CPEL01642_LOCUS24613</name>
</gene>